<dbReference type="PANTHER" id="PTHR38340:SF1">
    <property type="entry name" value="S-LAYER PROTEIN"/>
    <property type="match status" value="1"/>
</dbReference>
<dbReference type="InterPro" id="IPR018511">
    <property type="entry name" value="Hemolysin-typ_Ca-bd_CS"/>
</dbReference>
<evidence type="ECO:0008006" key="4">
    <source>
        <dbReference type="Google" id="ProtNLM"/>
    </source>
</evidence>
<gene>
    <name evidence="3" type="ORF">BB934_04350</name>
</gene>
<comment type="subcellular location">
    <subcellularLocation>
        <location evidence="1">Secreted</location>
    </subcellularLocation>
</comment>
<organism evidence="3">
    <name type="scientific">Microvirga ossetica</name>
    <dbReference type="NCBI Taxonomy" id="1882682"/>
    <lineage>
        <taxon>Bacteria</taxon>
        <taxon>Pseudomonadati</taxon>
        <taxon>Pseudomonadota</taxon>
        <taxon>Alphaproteobacteria</taxon>
        <taxon>Hyphomicrobiales</taxon>
        <taxon>Methylobacteriaceae</taxon>
        <taxon>Microvirga</taxon>
    </lineage>
</organism>
<dbReference type="SUPFAM" id="SSF51120">
    <property type="entry name" value="beta-Roll"/>
    <property type="match status" value="3"/>
</dbReference>
<dbReference type="AlphaFoldDB" id="A0A1B2EC38"/>
<name>A0A1B2EC38_9HYPH</name>
<dbReference type="InterPro" id="IPR050557">
    <property type="entry name" value="RTX_toxin/Mannuronan_C5-epim"/>
</dbReference>
<dbReference type="Pfam" id="PF00353">
    <property type="entry name" value="HemolysinCabind"/>
    <property type="match status" value="3"/>
</dbReference>
<sequence length="437" mass="45177">MGTGPNDGQGPFKARFTEDLYGAPPSLLPADFNGDYHNEFLYDDIDELQSGKHYEGGLEFTIVSYWGAPEGLTASLSNPEINTGCAAGDTYGPSVEGLGGTAFDDILIGNDRGNFLLGGVGQDVLHGLAGDDRLFGHDGDDKLYGGDGADCLIGGEGRDTASYWGATAGVEVYLAHTIDNKGEAAGDWYDSIEVIDGSRFNDIIEGGKFANTFWGDDGNDLLKGKVGNDTLSGGNGDDKLYGGADADHLNGGAGRDTASYWDAASGVEVHLGNTSANKGEAAGDSYVSIEVVDGSRYNDILVGDAGSNIFWGDAGNDALNGGAGADILGGGAGSDTFIFDTALGSSNVDTINDFSVAGGDFIQLSTSVFSIDMFGDTLASHQFTKGSAATSSAHRIVYNTTTGELFYDADGAGGMAQIKFANIGKDLALRADMFLVV</sequence>
<dbReference type="PROSITE" id="PS00330">
    <property type="entry name" value="HEMOLYSIN_CALCIUM"/>
    <property type="match status" value="3"/>
</dbReference>
<dbReference type="GO" id="GO:0005509">
    <property type="term" value="F:calcium ion binding"/>
    <property type="evidence" value="ECO:0007669"/>
    <property type="project" value="InterPro"/>
</dbReference>
<keyword evidence="2" id="KW-0964">Secreted</keyword>
<dbReference type="GO" id="GO:0005576">
    <property type="term" value="C:extracellular region"/>
    <property type="evidence" value="ECO:0007669"/>
    <property type="project" value="UniProtKB-SubCell"/>
</dbReference>
<dbReference type="PRINTS" id="PR00313">
    <property type="entry name" value="CABNDNGRPT"/>
</dbReference>
<reference evidence="3" key="1">
    <citation type="submission" date="2016-07" db="EMBL/GenBank/DDBJ databases">
        <title>Microvirga ossetica sp. nov. a new species of rhizobia isolated from root nodules of the legume species Vicia alpestris Steven originated from North Ossetia region in the Caucasus.</title>
        <authorList>
            <person name="Safronova V.I."/>
            <person name="Kuznetsova I.G."/>
            <person name="Sazanova A.L."/>
            <person name="Belimov A."/>
            <person name="Andronov E."/>
            <person name="Osledkin Y.S."/>
            <person name="Onishchuk O.P."/>
            <person name="Kurchak O.N."/>
            <person name="Shaposhnikov A.I."/>
            <person name="Willems A."/>
            <person name="Tikhonovich I.A."/>
        </authorList>
    </citation>
    <scope>NUCLEOTIDE SEQUENCE [LARGE SCALE GENOMIC DNA]</scope>
    <source>
        <strain evidence="3">V5/3M</strain>
    </source>
</reference>
<dbReference type="PANTHER" id="PTHR38340">
    <property type="entry name" value="S-LAYER PROTEIN"/>
    <property type="match status" value="1"/>
</dbReference>
<evidence type="ECO:0000256" key="1">
    <source>
        <dbReference type="ARBA" id="ARBA00004613"/>
    </source>
</evidence>
<dbReference type="InterPro" id="IPR011049">
    <property type="entry name" value="Serralysin-like_metalloprot_C"/>
</dbReference>
<protein>
    <recommendedName>
        <fullName evidence="4">Calcium-binding protein</fullName>
    </recommendedName>
</protein>
<proteinExistence type="predicted"/>
<dbReference type="EMBL" id="CP016616">
    <property type="protein sequence ID" value="ANY77554.1"/>
    <property type="molecule type" value="Genomic_DNA"/>
</dbReference>
<dbReference type="Gene3D" id="2.150.10.10">
    <property type="entry name" value="Serralysin-like metalloprotease, C-terminal"/>
    <property type="match status" value="3"/>
</dbReference>
<evidence type="ECO:0000256" key="2">
    <source>
        <dbReference type="ARBA" id="ARBA00022525"/>
    </source>
</evidence>
<dbReference type="KEGG" id="moc:BB934_04350"/>
<evidence type="ECO:0000313" key="3">
    <source>
        <dbReference type="EMBL" id="ANY77554.1"/>
    </source>
</evidence>
<accession>A0A1B2EC38</accession>
<dbReference type="InterPro" id="IPR001343">
    <property type="entry name" value="Hemolysn_Ca-bd"/>
</dbReference>